<evidence type="ECO:0000256" key="5">
    <source>
        <dbReference type="HAMAP-Rule" id="MF_00679"/>
    </source>
</evidence>
<dbReference type="PRINTS" id="PR00301">
    <property type="entry name" value="HEATSHOCK70"/>
</dbReference>
<evidence type="ECO:0000313" key="7">
    <source>
        <dbReference type="EMBL" id="SEH07901.1"/>
    </source>
</evidence>
<dbReference type="InterPro" id="IPR029047">
    <property type="entry name" value="HSP70_peptide-bd_sf"/>
</dbReference>
<gene>
    <name evidence="5 7" type="primary">hscA</name>
    <name evidence="7" type="ORF">MBHS_03788</name>
</gene>
<sequence length="631" mass="68745">MALLQISEPGQSTAPHEHRLAAGIDLGTTNSLVATVRSGIAETLADENGLHLLPSVVAYLCDEMPLVGHEAQDRANHDPHNTIASAKRLLGRGLDDVKTLGSQLPYDFIEESGMPRIRTVAGELSPVQISADILRSLKQRAESSLAGDLTGVVITVPAYFDDAQRQATKDAAQLAGLNILRLLNEPTAAAVAYGLDQQAEGIFAIYDLGGGTFDISILRLHQGVFEVMSTGGDSALGGDDIDRMIAEWLLQQAEIGENASPHLLRQILGAARLAKEQLSHHEQADIQLILEDEQKTPWQIQLSREKFDALVDPLISKTLLPCRRALRDAGLNPEDIQEVVMVGGSTRVPRVRERVGEFFQREPHVDIDPDKVVAIGAAIQADILAGNKPDNDMLLLDVVPLSLGIETMGGLVEKIIPRNTTIPVAKAQDFTTFKDGQSAMAVHVLQGERELITDCRSLARFELRDIPPMVAGAARIRVTYQVDADGLLSVSAQEQTTGAHSEISVKPSYGLSDNDIEGMLRDAMTSAQQDAQARTLREQQVEADRVINALRAALKADGHHLLKRSEFENIQQHLDSLLHVTRGDDPQAIKQAIDKLDQVTQEFAARRMDSSIRKAMQGHHVEDFQNEDAAS</sequence>
<keyword evidence="8" id="KW-1185">Reference proteome</keyword>
<dbReference type="InterPro" id="IPR013126">
    <property type="entry name" value="Hsp_70_fam"/>
</dbReference>
<dbReference type="Pfam" id="PF00012">
    <property type="entry name" value="HSP70"/>
    <property type="match status" value="1"/>
</dbReference>
<dbReference type="InterPro" id="IPR043129">
    <property type="entry name" value="ATPase_NBD"/>
</dbReference>
<dbReference type="FunFam" id="2.60.34.10:FF:000005">
    <property type="entry name" value="Chaperone protein HscA homolog"/>
    <property type="match status" value="1"/>
</dbReference>
<dbReference type="GO" id="GO:0051082">
    <property type="term" value="F:unfolded protein binding"/>
    <property type="evidence" value="ECO:0007669"/>
    <property type="project" value="InterPro"/>
</dbReference>
<dbReference type="InterPro" id="IPR010236">
    <property type="entry name" value="ISC_FeS_clus_asmbl_HscA"/>
</dbReference>
<keyword evidence="4 5" id="KW-0143">Chaperone</keyword>
<evidence type="ECO:0000256" key="6">
    <source>
        <dbReference type="RuleBase" id="RU003322"/>
    </source>
</evidence>
<evidence type="ECO:0000256" key="1">
    <source>
        <dbReference type="ARBA" id="ARBA00007381"/>
    </source>
</evidence>
<dbReference type="NCBIfam" id="TIGR01991">
    <property type="entry name" value="HscA"/>
    <property type="match status" value="1"/>
</dbReference>
<dbReference type="RefSeq" id="WP_103921496.1">
    <property type="nucleotide sequence ID" value="NZ_FMSV02000542.1"/>
</dbReference>
<proteinExistence type="inferred from homology"/>
<evidence type="ECO:0000256" key="3">
    <source>
        <dbReference type="ARBA" id="ARBA00022840"/>
    </source>
</evidence>
<evidence type="ECO:0000313" key="8">
    <source>
        <dbReference type="Proteomes" id="UP000236724"/>
    </source>
</evidence>
<keyword evidence="3 5" id="KW-0067">ATP-binding</keyword>
<dbReference type="NCBIfam" id="NF003520">
    <property type="entry name" value="PRK05183.1"/>
    <property type="match status" value="1"/>
</dbReference>
<keyword evidence="2 5" id="KW-0547">Nucleotide-binding</keyword>
<dbReference type="EMBL" id="FMSV02000542">
    <property type="protein sequence ID" value="SEH07901.1"/>
    <property type="molecule type" value="Genomic_DNA"/>
</dbReference>
<dbReference type="PROSITE" id="PS00329">
    <property type="entry name" value="HSP70_2"/>
    <property type="match status" value="1"/>
</dbReference>
<dbReference type="AlphaFoldDB" id="A0A1H6FER0"/>
<dbReference type="Gene3D" id="3.90.640.10">
    <property type="entry name" value="Actin, Chain A, domain 4"/>
    <property type="match status" value="1"/>
</dbReference>
<name>A0A1H6FER0_9GAMM</name>
<dbReference type="InterPro" id="IPR029048">
    <property type="entry name" value="HSP70_C_sf"/>
</dbReference>
<dbReference type="SUPFAM" id="SSF100934">
    <property type="entry name" value="Heat shock protein 70kD (HSP70), C-terminal subdomain"/>
    <property type="match status" value="1"/>
</dbReference>
<dbReference type="SUPFAM" id="SSF53067">
    <property type="entry name" value="Actin-like ATPase domain"/>
    <property type="match status" value="2"/>
</dbReference>
<dbReference type="CDD" id="cd10236">
    <property type="entry name" value="ASKHA_NBD_HSP70_HscA"/>
    <property type="match status" value="1"/>
</dbReference>
<dbReference type="HAMAP" id="MF_00679">
    <property type="entry name" value="HscA"/>
    <property type="match status" value="1"/>
</dbReference>
<dbReference type="PANTHER" id="PTHR19375">
    <property type="entry name" value="HEAT SHOCK PROTEIN 70KDA"/>
    <property type="match status" value="1"/>
</dbReference>
<dbReference type="FunFam" id="3.90.640.10:FF:000003">
    <property type="entry name" value="Molecular chaperone DnaK"/>
    <property type="match status" value="1"/>
</dbReference>
<evidence type="ECO:0000256" key="2">
    <source>
        <dbReference type="ARBA" id="ARBA00022741"/>
    </source>
</evidence>
<dbReference type="GO" id="GO:0016226">
    <property type="term" value="P:iron-sulfur cluster assembly"/>
    <property type="evidence" value="ECO:0007669"/>
    <property type="project" value="InterPro"/>
</dbReference>
<comment type="similarity">
    <text evidence="1 5 6">Belongs to the heat shock protein 70 family.</text>
</comment>
<dbReference type="OrthoDB" id="9766019at2"/>
<dbReference type="Gene3D" id="3.30.420.40">
    <property type="match status" value="2"/>
</dbReference>
<dbReference type="SUPFAM" id="SSF100920">
    <property type="entry name" value="Heat shock protein 70kD (HSP70), peptide-binding domain"/>
    <property type="match status" value="1"/>
</dbReference>
<dbReference type="Gene3D" id="1.20.1270.10">
    <property type="match status" value="1"/>
</dbReference>
<dbReference type="FunFam" id="3.30.420.40:FF:000046">
    <property type="entry name" value="Chaperone protein HscA"/>
    <property type="match status" value="1"/>
</dbReference>
<organism evidence="7 8">
    <name type="scientific">Candidatus Venteria ishoeyi</name>
    <dbReference type="NCBI Taxonomy" id="1899563"/>
    <lineage>
        <taxon>Bacteria</taxon>
        <taxon>Pseudomonadati</taxon>
        <taxon>Pseudomonadota</taxon>
        <taxon>Gammaproteobacteria</taxon>
        <taxon>Thiotrichales</taxon>
        <taxon>Thiotrichaceae</taxon>
        <taxon>Venteria</taxon>
    </lineage>
</organism>
<evidence type="ECO:0000256" key="4">
    <source>
        <dbReference type="ARBA" id="ARBA00023186"/>
    </source>
</evidence>
<dbReference type="GO" id="GO:0140662">
    <property type="term" value="F:ATP-dependent protein folding chaperone"/>
    <property type="evidence" value="ECO:0007669"/>
    <property type="project" value="InterPro"/>
</dbReference>
<dbReference type="InterPro" id="IPR042039">
    <property type="entry name" value="HscA_NBD"/>
</dbReference>
<protein>
    <recommendedName>
        <fullName evidence="5">Chaperone protein HscA homolog</fullName>
    </recommendedName>
</protein>
<dbReference type="InterPro" id="IPR018181">
    <property type="entry name" value="Heat_shock_70_CS"/>
</dbReference>
<dbReference type="PROSITE" id="PS00297">
    <property type="entry name" value="HSP70_1"/>
    <property type="match status" value="1"/>
</dbReference>
<reference evidence="7 8" key="1">
    <citation type="submission" date="2016-10" db="EMBL/GenBank/DDBJ databases">
        <authorList>
            <person name="de Groot N.N."/>
        </authorList>
    </citation>
    <scope>NUCLEOTIDE SEQUENCE [LARGE SCALE GENOMIC DNA]</scope>
    <source>
        <strain evidence="7">MBHS1</strain>
    </source>
</reference>
<dbReference type="GO" id="GO:0016887">
    <property type="term" value="F:ATP hydrolysis activity"/>
    <property type="evidence" value="ECO:0007669"/>
    <property type="project" value="UniProtKB-UniRule"/>
</dbReference>
<comment type="function">
    <text evidence="5">Chaperone involved in the maturation of iron-sulfur cluster-containing proteins. Has a low intrinsic ATPase activity which is markedly stimulated by HscB.</text>
</comment>
<dbReference type="PROSITE" id="PS01036">
    <property type="entry name" value="HSP70_3"/>
    <property type="match status" value="1"/>
</dbReference>
<accession>A0A1H6FER0</accession>
<dbReference type="Proteomes" id="UP000236724">
    <property type="component" value="Unassembled WGS sequence"/>
</dbReference>
<dbReference type="Gene3D" id="2.60.34.10">
    <property type="entry name" value="Substrate Binding Domain Of DNAk, Chain A, domain 1"/>
    <property type="match status" value="1"/>
</dbReference>
<dbReference type="GO" id="GO:0005524">
    <property type="term" value="F:ATP binding"/>
    <property type="evidence" value="ECO:0007669"/>
    <property type="project" value="UniProtKB-KW"/>
</dbReference>